<dbReference type="OrthoDB" id="9806380at2"/>
<gene>
    <name evidence="2" type="ORF">FB390_5598</name>
</gene>
<evidence type="ECO:0000259" key="1">
    <source>
        <dbReference type="Pfam" id="PF07045"/>
    </source>
</evidence>
<dbReference type="PANTHER" id="PTHR41521">
    <property type="match status" value="1"/>
</dbReference>
<organism evidence="2 3">
    <name type="scientific">Nocardia bhagyanarayanae</name>
    <dbReference type="NCBI Taxonomy" id="1215925"/>
    <lineage>
        <taxon>Bacteria</taxon>
        <taxon>Bacillati</taxon>
        <taxon>Actinomycetota</taxon>
        <taxon>Actinomycetes</taxon>
        <taxon>Mycobacteriales</taxon>
        <taxon>Nocardiaceae</taxon>
        <taxon>Nocardia</taxon>
    </lineage>
</organism>
<keyword evidence="3" id="KW-1185">Reference proteome</keyword>
<evidence type="ECO:0000313" key="2">
    <source>
        <dbReference type="EMBL" id="TQM25448.1"/>
    </source>
</evidence>
<dbReference type="Pfam" id="PF07045">
    <property type="entry name" value="DUF1330"/>
    <property type="match status" value="1"/>
</dbReference>
<dbReference type="EMBL" id="VFPG01000002">
    <property type="protein sequence ID" value="TQM25448.1"/>
    <property type="molecule type" value="Genomic_DNA"/>
</dbReference>
<dbReference type="SUPFAM" id="SSF54909">
    <property type="entry name" value="Dimeric alpha+beta barrel"/>
    <property type="match status" value="1"/>
</dbReference>
<dbReference type="AlphaFoldDB" id="A0A543EV41"/>
<dbReference type="Proteomes" id="UP000316331">
    <property type="component" value="Unassembled WGS sequence"/>
</dbReference>
<reference evidence="2 3" key="1">
    <citation type="submission" date="2019-06" db="EMBL/GenBank/DDBJ databases">
        <title>Sequencing the genomes of 1000 actinobacteria strains.</title>
        <authorList>
            <person name="Klenk H.-P."/>
        </authorList>
    </citation>
    <scope>NUCLEOTIDE SEQUENCE [LARGE SCALE GENOMIC DNA]</scope>
    <source>
        <strain evidence="2 3">DSM 103495</strain>
    </source>
</reference>
<dbReference type="InterPro" id="IPR011008">
    <property type="entry name" value="Dimeric_a/b-barrel"/>
</dbReference>
<protein>
    <submittedName>
        <fullName evidence="2">Uncharacterized protein (DUF1330 family)</fullName>
    </submittedName>
</protein>
<dbReference type="RefSeq" id="WP_141812168.1">
    <property type="nucleotide sequence ID" value="NZ_VFPG01000002.1"/>
</dbReference>
<dbReference type="InterPro" id="IPR010753">
    <property type="entry name" value="DUF1330"/>
</dbReference>
<dbReference type="PANTHER" id="PTHR41521:SF4">
    <property type="entry name" value="BLR0684 PROTEIN"/>
    <property type="match status" value="1"/>
</dbReference>
<name>A0A543EV41_9NOCA</name>
<evidence type="ECO:0000313" key="3">
    <source>
        <dbReference type="Proteomes" id="UP000316331"/>
    </source>
</evidence>
<accession>A0A543EV41</accession>
<comment type="caution">
    <text evidence="2">The sequence shown here is derived from an EMBL/GenBank/DDBJ whole genome shotgun (WGS) entry which is preliminary data.</text>
</comment>
<dbReference type="Gene3D" id="3.30.70.100">
    <property type="match status" value="1"/>
</dbReference>
<proteinExistence type="predicted"/>
<sequence>MAAYLIVDAEDLVVESGGADGRADEYRAVAQASIDRYGGRYLVRGASPVAVEGDWPDGRVLTVIEFPDRACLERWRGSAEYGQAAAIRKISIDARMVIADGVIPGEC</sequence>
<feature type="domain" description="DUF1330" evidence="1">
    <location>
        <begin position="22"/>
        <end position="102"/>
    </location>
</feature>